<feature type="transmembrane region" description="Helical" evidence="10">
    <location>
        <begin position="184"/>
        <end position="212"/>
    </location>
</feature>
<dbReference type="RefSeq" id="WP_235051219.1">
    <property type="nucleotide sequence ID" value="NZ_JAKFHA010000003.1"/>
</dbReference>
<comment type="caution">
    <text evidence="11">The sequence shown here is derived from an EMBL/GenBank/DDBJ whole genome shotgun (WGS) entry which is preliminary data.</text>
</comment>
<comment type="subcellular location">
    <subcellularLocation>
        <location evidence="1">Membrane</location>
        <topology evidence="1">Multi-pass membrane protein</topology>
    </subcellularLocation>
</comment>
<dbReference type="AlphaFoldDB" id="A0AA41U2G0"/>
<keyword evidence="8" id="KW-0868">Chloride</keyword>
<evidence type="ECO:0000256" key="7">
    <source>
        <dbReference type="ARBA" id="ARBA00023173"/>
    </source>
</evidence>
<feature type="transmembrane region" description="Helical" evidence="10">
    <location>
        <begin position="30"/>
        <end position="52"/>
    </location>
</feature>
<dbReference type="GO" id="GO:0005254">
    <property type="term" value="F:chloride channel activity"/>
    <property type="evidence" value="ECO:0007669"/>
    <property type="project" value="UniProtKB-KW"/>
</dbReference>
<gene>
    <name evidence="11" type="ORF">LZ495_07540</name>
</gene>
<feature type="transmembrane region" description="Helical" evidence="10">
    <location>
        <begin position="397"/>
        <end position="418"/>
    </location>
</feature>
<evidence type="ECO:0000313" key="11">
    <source>
        <dbReference type="EMBL" id="MCF2527069.1"/>
    </source>
</evidence>
<feature type="transmembrane region" description="Helical" evidence="10">
    <location>
        <begin position="298"/>
        <end position="319"/>
    </location>
</feature>
<feature type="transmembrane region" description="Helical" evidence="10">
    <location>
        <begin position="425"/>
        <end position="445"/>
    </location>
</feature>
<evidence type="ECO:0000256" key="2">
    <source>
        <dbReference type="ARBA" id="ARBA00022448"/>
    </source>
</evidence>
<feature type="transmembrane region" description="Helical" evidence="10">
    <location>
        <begin position="366"/>
        <end position="385"/>
    </location>
</feature>
<reference evidence="11" key="1">
    <citation type="submission" date="2022-01" db="EMBL/GenBank/DDBJ databases">
        <title>Genome-Based Taxonomic Classification of the Phylum Actinobacteria.</title>
        <authorList>
            <person name="Gao Y."/>
        </authorList>
    </citation>
    <scope>NUCLEOTIDE SEQUENCE</scope>
    <source>
        <strain evidence="11">KLBMP 8922</strain>
    </source>
</reference>
<evidence type="ECO:0000256" key="1">
    <source>
        <dbReference type="ARBA" id="ARBA00004141"/>
    </source>
</evidence>
<keyword evidence="9" id="KW-0407">Ion channel</keyword>
<keyword evidence="7" id="KW-0869">Chloride channel</keyword>
<accession>A0AA41U2G0</accession>
<proteinExistence type="predicted"/>
<dbReference type="GO" id="GO:0034707">
    <property type="term" value="C:chloride channel complex"/>
    <property type="evidence" value="ECO:0007669"/>
    <property type="project" value="UniProtKB-KW"/>
</dbReference>
<evidence type="ECO:0000256" key="5">
    <source>
        <dbReference type="ARBA" id="ARBA00023065"/>
    </source>
</evidence>
<evidence type="ECO:0000313" key="12">
    <source>
        <dbReference type="Proteomes" id="UP001165378"/>
    </source>
</evidence>
<evidence type="ECO:0000256" key="4">
    <source>
        <dbReference type="ARBA" id="ARBA00022989"/>
    </source>
</evidence>
<keyword evidence="6 10" id="KW-0472">Membrane</keyword>
<keyword evidence="5" id="KW-0406">Ion transport</keyword>
<dbReference type="Proteomes" id="UP001165378">
    <property type="component" value="Unassembled WGS sequence"/>
</dbReference>
<dbReference type="InterPro" id="IPR050368">
    <property type="entry name" value="ClC-type_chloride_channel"/>
</dbReference>
<evidence type="ECO:0000256" key="3">
    <source>
        <dbReference type="ARBA" id="ARBA00022692"/>
    </source>
</evidence>
<keyword evidence="12" id="KW-1185">Reference proteome</keyword>
<evidence type="ECO:0000256" key="6">
    <source>
        <dbReference type="ARBA" id="ARBA00023136"/>
    </source>
</evidence>
<sequence>MRTLMTDPMSDLGGCARLWRWIGARPPVRWGVLSIVLGAVAGIGAIGLFGLLELANHWLLGALGGHSPYTTTAQGGFETGWTRERAVWAVPLVVAGGSLVAAALVRWLAPEAGGHGTDAAIAAAHHHPLGIRGRVAGVKMVASAVTIGAGGSGGTEGPAAQISAAFGSVVARRTGLTRDQARTAVVVGLAAGVGAIFRAPLGGALLGAELLYRKDADASVVAKALPAALVGYGVFGSVFGFGPIFGYHPDADIGGLGGLLLIATVGLLAGGAARVYATMFILVHNRTNAAARTTTRRLVFPAAGGLAVGAFGLWVPGVLGTGYGLMEGAMNREVLLDLSLWAVLLIAPAKIAGTALSIGTGGSGGVFGPGMVVGAAIGASVWRIAEGLGYGPNDPTMFVAAGMAACLGPVVRAPLAVLVMTAETLGNATLLAPGALAVLCAIRVLGDTTIYPSQPDKRADVAIDESHRQHASEG</sequence>
<feature type="transmembrane region" description="Helical" evidence="10">
    <location>
        <begin position="253"/>
        <end position="277"/>
    </location>
</feature>
<dbReference type="Gene3D" id="1.10.3080.10">
    <property type="entry name" value="Clc chloride channel"/>
    <property type="match status" value="1"/>
</dbReference>
<feature type="transmembrane region" description="Helical" evidence="10">
    <location>
        <begin position="339"/>
        <end position="359"/>
    </location>
</feature>
<evidence type="ECO:0000256" key="8">
    <source>
        <dbReference type="ARBA" id="ARBA00023214"/>
    </source>
</evidence>
<dbReference type="InterPro" id="IPR001807">
    <property type="entry name" value="ClC"/>
</dbReference>
<keyword evidence="3 10" id="KW-0812">Transmembrane</keyword>
<dbReference type="InterPro" id="IPR014743">
    <property type="entry name" value="Cl-channel_core"/>
</dbReference>
<feature type="transmembrane region" description="Helical" evidence="10">
    <location>
        <begin position="224"/>
        <end position="247"/>
    </location>
</feature>
<keyword evidence="4 10" id="KW-1133">Transmembrane helix</keyword>
<dbReference type="PRINTS" id="PR00762">
    <property type="entry name" value="CLCHANNEL"/>
</dbReference>
<feature type="transmembrane region" description="Helical" evidence="10">
    <location>
        <begin position="86"/>
        <end position="109"/>
    </location>
</feature>
<dbReference type="EMBL" id="JAKFHA010000003">
    <property type="protein sequence ID" value="MCF2527069.1"/>
    <property type="molecule type" value="Genomic_DNA"/>
</dbReference>
<protein>
    <submittedName>
        <fullName evidence="11">Chloride channel protein</fullName>
    </submittedName>
</protein>
<evidence type="ECO:0000256" key="10">
    <source>
        <dbReference type="SAM" id="Phobius"/>
    </source>
</evidence>
<dbReference type="PANTHER" id="PTHR43427">
    <property type="entry name" value="CHLORIDE CHANNEL PROTEIN CLC-E"/>
    <property type="match status" value="1"/>
</dbReference>
<dbReference type="Pfam" id="PF00654">
    <property type="entry name" value="Voltage_CLC"/>
    <property type="match status" value="1"/>
</dbReference>
<name>A0AA41U2G0_9ACTN</name>
<keyword evidence="2" id="KW-0813">Transport</keyword>
<evidence type="ECO:0000256" key="9">
    <source>
        <dbReference type="ARBA" id="ARBA00023303"/>
    </source>
</evidence>
<dbReference type="CDD" id="cd00400">
    <property type="entry name" value="Voltage_gated_ClC"/>
    <property type="match status" value="1"/>
</dbReference>
<dbReference type="PANTHER" id="PTHR43427:SF6">
    <property type="entry name" value="CHLORIDE CHANNEL PROTEIN CLC-E"/>
    <property type="match status" value="1"/>
</dbReference>
<organism evidence="11 12">
    <name type="scientific">Yinghuangia soli</name>
    <dbReference type="NCBI Taxonomy" id="2908204"/>
    <lineage>
        <taxon>Bacteria</taxon>
        <taxon>Bacillati</taxon>
        <taxon>Actinomycetota</taxon>
        <taxon>Actinomycetes</taxon>
        <taxon>Kitasatosporales</taxon>
        <taxon>Streptomycetaceae</taxon>
        <taxon>Yinghuangia</taxon>
    </lineage>
</organism>
<dbReference type="SUPFAM" id="SSF81340">
    <property type="entry name" value="Clc chloride channel"/>
    <property type="match status" value="1"/>
</dbReference>